<protein>
    <recommendedName>
        <fullName evidence="2">RapZ C-terminal domain-containing protein</fullName>
    </recommendedName>
</protein>
<name>A0A7S4SS05_9DINO</name>
<gene>
    <name evidence="3" type="ORF">AMON00008_LOCUS55406</name>
</gene>
<dbReference type="InterPro" id="IPR053931">
    <property type="entry name" value="RapZ_C"/>
</dbReference>
<dbReference type="Pfam" id="PF22740">
    <property type="entry name" value="PapZ_C"/>
    <property type="match status" value="1"/>
</dbReference>
<feature type="compositionally biased region" description="Low complexity" evidence="1">
    <location>
        <begin position="137"/>
        <end position="161"/>
    </location>
</feature>
<feature type="compositionally biased region" description="Pro residues" evidence="1">
    <location>
        <begin position="237"/>
        <end position="246"/>
    </location>
</feature>
<feature type="compositionally biased region" description="Low complexity" evidence="1">
    <location>
        <begin position="180"/>
        <end position="203"/>
    </location>
</feature>
<feature type="domain" description="RapZ C-terminal" evidence="2">
    <location>
        <begin position="515"/>
        <end position="610"/>
    </location>
</feature>
<accession>A0A7S4SS05</accession>
<dbReference type="SUPFAM" id="SSF50044">
    <property type="entry name" value="SH3-domain"/>
    <property type="match status" value="1"/>
</dbReference>
<evidence type="ECO:0000313" key="3">
    <source>
        <dbReference type="EMBL" id="CAE4654324.1"/>
    </source>
</evidence>
<feature type="region of interest" description="Disordered" evidence="1">
    <location>
        <begin position="433"/>
        <end position="460"/>
    </location>
</feature>
<reference evidence="3" key="1">
    <citation type="submission" date="2021-01" db="EMBL/GenBank/DDBJ databases">
        <authorList>
            <person name="Corre E."/>
            <person name="Pelletier E."/>
            <person name="Niang G."/>
            <person name="Scheremetjew M."/>
            <person name="Finn R."/>
            <person name="Kale V."/>
            <person name="Holt S."/>
            <person name="Cochrane G."/>
            <person name="Meng A."/>
            <person name="Brown T."/>
            <person name="Cohen L."/>
        </authorList>
    </citation>
    <scope>NUCLEOTIDE SEQUENCE</scope>
    <source>
        <strain evidence="3">CCMP3105</strain>
    </source>
</reference>
<evidence type="ECO:0000259" key="2">
    <source>
        <dbReference type="Pfam" id="PF22740"/>
    </source>
</evidence>
<dbReference type="AlphaFoldDB" id="A0A7S4SS05"/>
<dbReference type="Gene3D" id="2.30.30.40">
    <property type="entry name" value="SH3 Domains"/>
    <property type="match status" value="1"/>
</dbReference>
<feature type="region of interest" description="Disordered" evidence="1">
    <location>
        <begin position="125"/>
        <end position="215"/>
    </location>
</feature>
<dbReference type="InterPro" id="IPR036028">
    <property type="entry name" value="SH3-like_dom_sf"/>
</dbReference>
<feature type="compositionally biased region" description="Low complexity" evidence="1">
    <location>
        <begin position="300"/>
        <end position="313"/>
    </location>
</feature>
<proteinExistence type="predicted"/>
<feature type="region of interest" description="Disordered" evidence="1">
    <location>
        <begin position="230"/>
        <end position="341"/>
    </location>
</feature>
<organism evidence="3">
    <name type="scientific">Alexandrium monilatum</name>
    <dbReference type="NCBI Taxonomy" id="311494"/>
    <lineage>
        <taxon>Eukaryota</taxon>
        <taxon>Sar</taxon>
        <taxon>Alveolata</taxon>
        <taxon>Dinophyceae</taxon>
        <taxon>Gonyaulacales</taxon>
        <taxon>Pyrocystaceae</taxon>
        <taxon>Alexandrium</taxon>
    </lineage>
</organism>
<sequence>MAACMEEPLVGSCAMAMQPARGPVASGYLAVQVGDFLEILYVGSGDDAGWLYARTATGQDGWLPRGAIEPGFTETLADAAHPPASALPATDAPAGPHVPACPPEGGVAAAFCADVPAAALPAAETHLGPHAPPECPPEGGSAAAGPADPSASTLLGTAAPPGAEPPPAPPREGGCLAGGVADLPASAPPAAEAPPGSAAAAGPADPPASAPPGMAAPPGCCPAAGVAGLPASSPPTAEAPPGPPGRDLPASTAASPSCGLPAAELPPGPPAGPRGGDSTAGATASPSDALAATDLPPGIPAGVPATGAAPAHPQGMGWTAGAVPRPDPTVDGPPGTCAAAAPPPAPGGFCRGEKLFHRRVGQAADAPQSWLRYRPTESEVAPKTSPPPARMISNGQRVTVISCDGKWVFVRTSGRDAEQGWIRESYLHRVDPAADQGAPCQKPSRAPPLPPPTVKVGPGGAAEHTLRRTVRIFTFGLETLDNTLVDFCQDFDRQGAEAIVPEVLLREVLGRRVNTRVDMLCDARVFSDPGSSNLSGHIGQHPDILSRISAMAAFPRWVEDVKAHVAHRLGGSAEASVAFYCKSGKHRSVACAWFLQHFCKHEGWDCEVRHLCQSSWHRTCRGMCEECREPSTRSDQRELALDRALQWWQRAGVK</sequence>
<evidence type="ECO:0000256" key="1">
    <source>
        <dbReference type="SAM" id="MobiDB-lite"/>
    </source>
</evidence>
<dbReference type="EMBL" id="HBNR01077821">
    <property type="protein sequence ID" value="CAE4654324.1"/>
    <property type="molecule type" value="Transcribed_RNA"/>
</dbReference>